<feature type="compositionally biased region" description="Polar residues" evidence="1">
    <location>
        <begin position="291"/>
        <end position="310"/>
    </location>
</feature>
<keyword evidence="3" id="KW-1185">Reference proteome</keyword>
<reference evidence="2" key="2">
    <citation type="submission" date="2014-09" db="EMBL/GenBank/DDBJ databases">
        <title>Criblamydia sequanensis harbors a mega-plasmid encoding arsenite resistance.</title>
        <authorList>
            <person name="Bertelli C."/>
            <person name="Goesmann A."/>
            <person name="Greub G."/>
        </authorList>
    </citation>
    <scope>NUCLEOTIDE SEQUENCE [LARGE SCALE GENOMIC DNA]</scope>
    <source>
        <strain evidence="2">CRIB-18</strain>
    </source>
</reference>
<sequence>MTSVSEKYSSHLHCSITATGESFCYTHMHTEETEGSDYLKRVHECTQFLFHLISSNYFSPPVVDNLRAIIDRDQKKFKEGYSLLSSSKPIEVIAKYKRARTKDYDGKGKHLKFKDGVLTCSHFIHPEKNYGGRSTIELVSLVKRHETCISEIKEEFHKLKDKFPALSEVQVLPWQSDEIELNNLQIRLSRREDAGKALTEYTGSSYFVKGNPSPNNLVPKEFSPPTPLNSLTSFEPKESSPVLNNRLEGEEPKQTSLVLPSSLKVTTGLIPLKLMSNPSLMTSGLTPFSQMPLATSSPTPFRQTPTSPLATSGPIPFSQMPSSPLATSGPIPFSQMPSSPLATSGPIPFSQMPSSPLATSGPIP</sequence>
<organism evidence="2 3">
    <name type="scientific">Candidatus Criblamydia sequanensis CRIB-18</name>
    <dbReference type="NCBI Taxonomy" id="1437425"/>
    <lineage>
        <taxon>Bacteria</taxon>
        <taxon>Pseudomonadati</taxon>
        <taxon>Chlamydiota</taxon>
        <taxon>Chlamydiia</taxon>
        <taxon>Parachlamydiales</taxon>
        <taxon>Candidatus Criblamydiaceae</taxon>
        <taxon>Candidatus Criblamydia</taxon>
    </lineage>
</organism>
<feature type="region of interest" description="Disordered" evidence="1">
    <location>
        <begin position="210"/>
        <end position="255"/>
    </location>
</feature>
<gene>
    <name evidence="2" type="ORF">CSEC_2352</name>
</gene>
<reference evidence="2" key="1">
    <citation type="submission" date="2013-12" db="EMBL/GenBank/DDBJ databases">
        <authorList>
            <person name="Linke B."/>
        </authorList>
    </citation>
    <scope>NUCLEOTIDE SEQUENCE [LARGE SCALE GENOMIC DNA]</scope>
    <source>
        <strain evidence="2">CRIB-18</strain>
    </source>
</reference>
<dbReference type="STRING" id="1437425.CSEC_2352"/>
<accession>A0A090D3C8</accession>
<evidence type="ECO:0000313" key="2">
    <source>
        <dbReference type="EMBL" id="CDR35158.1"/>
    </source>
</evidence>
<name>A0A090D3C8_9BACT</name>
<proteinExistence type="predicted"/>
<dbReference type="RefSeq" id="WP_041018714.1">
    <property type="nucleotide sequence ID" value="NZ_CCEJ010000014.1"/>
</dbReference>
<evidence type="ECO:0000313" key="3">
    <source>
        <dbReference type="Proteomes" id="UP000031552"/>
    </source>
</evidence>
<feature type="region of interest" description="Disordered" evidence="1">
    <location>
        <begin position="291"/>
        <end position="364"/>
    </location>
</feature>
<protein>
    <submittedName>
        <fullName evidence="2">Uncharacterized protein</fullName>
    </submittedName>
</protein>
<evidence type="ECO:0000256" key="1">
    <source>
        <dbReference type="SAM" id="MobiDB-lite"/>
    </source>
</evidence>
<dbReference type="Proteomes" id="UP000031552">
    <property type="component" value="Unassembled WGS sequence"/>
</dbReference>
<dbReference type="EMBL" id="CCEJ010000014">
    <property type="protein sequence ID" value="CDR35158.1"/>
    <property type="molecule type" value="Genomic_DNA"/>
</dbReference>
<dbReference type="AlphaFoldDB" id="A0A090D3C8"/>
<comment type="caution">
    <text evidence="2">The sequence shown here is derived from an EMBL/GenBank/DDBJ whole genome shotgun (WGS) entry which is preliminary data.</text>
</comment>